<accession>E9D930</accession>
<reference evidence="2" key="1">
    <citation type="journal article" date="2010" name="Genome Res.">
        <title>Population genomic sequencing of Coccidioides fungi reveals recent hybridization and transposon control.</title>
        <authorList>
            <person name="Neafsey D.E."/>
            <person name="Barker B.M."/>
            <person name="Sharpton T.J."/>
            <person name="Stajich J.E."/>
            <person name="Park D.J."/>
            <person name="Whiston E."/>
            <person name="Hung C.-Y."/>
            <person name="McMahan C."/>
            <person name="White J."/>
            <person name="Sykes S."/>
            <person name="Heiman D."/>
            <person name="Young S."/>
            <person name="Zeng Q."/>
            <person name="Abouelleil A."/>
            <person name="Aftuck L."/>
            <person name="Bessette D."/>
            <person name="Brown A."/>
            <person name="FitzGerald M."/>
            <person name="Lui A."/>
            <person name="Macdonald J.P."/>
            <person name="Priest M."/>
            <person name="Orbach M.J."/>
            <person name="Galgiani J.N."/>
            <person name="Kirkland T.N."/>
            <person name="Cole G.T."/>
            <person name="Birren B.W."/>
            <person name="Henn M.R."/>
            <person name="Taylor J.W."/>
            <person name="Rounsley S.D."/>
        </authorList>
    </citation>
    <scope>NUCLEOTIDE SEQUENCE [LARGE SCALE GENOMIC DNA]</scope>
    <source>
        <strain evidence="2">RMSCC 757 / Silveira</strain>
    </source>
</reference>
<dbReference type="Proteomes" id="UP000002497">
    <property type="component" value="Unassembled WGS sequence"/>
</dbReference>
<dbReference type="AlphaFoldDB" id="E9D930"/>
<dbReference type="HOGENOM" id="CLU_1686400_0_0_1"/>
<gene>
    <name evidence="1" type="ORF">CPSG_06332</name>
</gene>
<evidence type="ECO:0000313" key="1">
    <source>
        <dbReference type="EMBL" id="EFW17064.1"/>
    </source>
</evidence>
<protein>
    <submittedName>
        <fullName evidence="1">Predicted protein</fullName>
    </submittedName>
</protein>
<dbReference type="EMBL" id="GL636495">
    <property type="protein sequence ID" value="EFW17064.1"/>
    <property type="molecule type" value="Genomic_DNA"/>
</dbReference>
<organism evidence="2">
    <name type="scientific">Coccidioides posadasii (strain RMSCC 757 / Silveira)</name>
    <name type="common">Valley fever fungus</name>
    <dbReference type="NCBI Taxonomy" id="443226"/>
    <lineage>
        <taxon>Eukaryota</taxon>
        <taxon>Fungi</taxon>
        <taxon>Dikarya</taxon>
        <taxon>Ascomycota</taxon>
        <taxon>Pezizomycotina</taxon>
        <taxon>Eurotiomycetes</taxon>
        <taxon>Eurotiomycetidae</taxon>
        <taxon>Onygenales</taxon>
        <taxon>Onygenaceae</taxon>
        <taxon>Coccidioides</taxon>
    </lineage>
</organism>
<proteinExistence type="predicted"/>
<evidence type="ECO:0000313" key="2">
    <source>
        <dbReference type="Proteomes" id="UP000002497"/>
    </source>
</evidence>
<name>E9D930_COCPS</name>
<sequence>MASMEYEIELCKIFVDADSNQGGSTYGPAGHDGPLLYKVPIIRTRICIFHCIVDRKQGSIFTGKAIEVERRKATSASFLVRSVSTDPAYRSEMIKKAMGITKAVWSGVEGLGQFAGLEVSYSCAHGDLSTLAVGRRVKRVQLRNSVMCSLSWGTAA</sequence>
<keyword evidence="2" id="KW-1185">Reference proteome</keyword>
<reference evidence="2" key="2">
    <citation type="submission" date="2010-03" db="EMBL/GenBank/DDBJ databases">
        <title>The genome sequence of Coccidioides posadasii strain Silveira.</title>
        <authorList>
            <consortium name="The Broad Institute Genome Sequencing Center for Infectious Disease"/>
            <person name="Neafsey D."/>
            <person name="Orbach M."/>
            <person name="Henn M.R."/>
            <person name="Cole G.T."/>
            <person name="Galgiani J."/>
            <person name="Gardner M.J."/>
            <person name="Kirkland T.N."/>
            <person name="Taylor J.W."/>
            <person name="Young S.K."/>
            <person name="Zeng Q."/>
            <person name="Koehrsen M."/>
            <person name="Alvarado L."/>
            <person name="Berlin A."/>
            <person name="Borenstein D."/>
            <person name="Chapman S.B."/>
            <person name="Chen Z."/>
            <person name="Engels R."/>
            <person name="Freedman E."/>
            <person name="Gellesch M."/>
            <person name="Goldberg J."/>
            <person name="Griggs A."/>
            <person name="Gujja S."/>
            <person name="Heilman E."/>
            <person name="Heiman D."/>
            <person name="Howarth C."/>
            <person name="Jen D."/>
            <person name="Larson L."/>
            <person name="Mehta T."/>
            <person name="Neiman D."/>
            <person name="Park D."/>
            <person name="Pearson M."/>
            <person name="Richards J."/>
            <person name="Roberts A."/>
            <person name="Saif S."/>
            <person name="Shea T."/>
            <person name="Shenoy N."/>
            <person name="Sisk P."/>
            <person name="Stolte C."/>
            <person name="Sykes S."/>
            <person name="Walk T."/>
            <person name="White J."/>
            <person name="Yandava C."/>
            <person name="Haas B."/>
            <person name="Nusbaum C."/>
            <person name="Birren B."/>
        </authorList>
    </citation>
    <scope>NUCLEOTIDE SEQUENCE [LARGE SCALE GENOMIC DNA]</scope>
    <source>
        <strain evidence="2">RMSCC 757 / Silveira</strain>
    </source>
</reference>
<dbReference type="VEuPathDB" id="FungiDB:CPSG_06332"/>